<sequence>CFFGWTVAPNELRFSNGFLVANNFNRVMCTCFNGASNIAQAGGLPLDYLSPKGLKVLKKRKRSEEWEKKRKQELENTKTKNAKNHQLIFKRDEQYLKEYMDR</sequence>
<keyword evidence="3" id="KW-0808">Transferase</keyword>
<keyword evidence="2" id="KW-0032">Aminotransferase</keyword>
<evidence type="ECO:0000256" key="2">
    <source>
        <dbReference type="ARBA" id="ARBA00022576"/>
    </source>
</evidence>
<accession>A0AA38BXW0</accession>
<reference evidence="6 7" key="1">
    <citation type="journal article" date="2021" name="Nat. Plants">
        <title>The Taxus genome provides insights into paclitaxel biosynthesis.</title>
        <authorList>
            <person name="Xiong X."/>
            <person name="Gou J."/>
            <person name="Liao Q."/>
            <person name="Li Y."/>
            <person name="Zhou Q."/>
            <person name="Bi G."/>
            <person name="Li C."/>
            <person name="Du R."/>
            <person name="Wang X."/>
            <person name="Sun T."/>
            <person name="Guo L."/>
            <person name="Liang H."/>
            <person name="Lu P."/>
            <person name="Wu Y."/>
            <person name="Zhang Z."/>
            <person name="Ro D.K."/>
            <person name="Shang Y."/>
            <person name="Huang S."/>
            <person name="Yan J."/>
        </authorList>
    </citation>
    <scope>NUCLEOTIDE SEQUENCE [LARGE SCALE GENOMIC DNA]</scope>
    <source>
        <strain evidence="6">Ta-2019</strain>
    </source>
</reference>
<dbReference type="PANTHER" id="PTHR43144">
    <property type="entry name" value="AMINOTRANSFERASE"/>
    <property type="match status" value="1"/>
</dbReference>
<dbReference type="InterPro" id="IPR012988">
    <property type="entry name" value="Ribosomal_uL30_N_euk"/>
</dbReference>
<feature type="non-terminal residue" evidence="6">
    <location>
        <position position="1"/>
    </location>
</feature>
<organism evidence="6 7">
    <name type="scientific">Taxus chinensis</name>
    <name type="common">Chinese yew</name>
    <name type="synonym">Taxus wallichiana var. chinensis</name>
    <dbReference type="NCBI Taxonomy" id="29808"/>
    <lineage>
        <taxon>Eukaryota</taxon>
        <taxon>Viridiplantae</taxon>
        <taxon>Streptophyta</taxon>
        <taxon>Embryophyta</taxon>
        <taxon>Tracheophyta</taxon>
        <taxon>Spermatophyta</taxon>
        <taxon>Pinopsida</taxon>
        <taxon>Pinidae</taxon>
        <taxon>Conifers II</taxon>
        <taxon>Cupressales</taxon>
        <taxon>Taxaceae</taxon>
        <taxon>Taxus</taxon>
    </lineage>
</organism>
<keyword evidence="7" id="KW-1185">Reference proteome</keyword>
<feature type="non-terminal residue" evidence="6">
    <location>
        <position position="102"/>
    </location>
</feature>
<evidence type="ECO:0000313" key="6">
    <source>
        <dbReference type="EMBL" id="KAH9289408.1"/>
    </source>
</evidence>
<evidence type="ECO:0000256" key="3">
    <source>
        <dbReference type="ARBA" id="ARBA00022679"/>
    </source>
</evidence>
<dbReference type="Proteomes" id="UP000824469">
    <property type="component" value="Unassembled WGS sequence"/>
</dbReference>
<evidence type="ECO:0000256" key="1">
    <source>
        <dbReference type="ARBA" id="ARBA00001933"/>
    </source>
</evidence>
<dbReference type="Gene3D" id="3.40.640.10">
    <property type="entry name" value="Type I PLP-dependent aspartate aminotransferase-like (Major domain)"/>
    <property type="match status" value="1"/>
</dbReference>
<gene>
    <name evidence="6" type="ORF">KI387_033525</name>
</gene>
<dbReference type="EMBL" id="JAHRHJ020003813">
    <property type="protein sequence ID" value="KAH9289408.1"/>
    <property type="molecule type" value="Genomic_DNA"/>
</dbReference>
<evidence type="ECO:0000256" key="4">
    <source>
        <dbReference type="ARBA" id="ARBA00022898"/>
    </source>
</evidence>
<dbReference type="InterPro" id="IPR019942">
    <property type="entry name" value="DapL/ALD1"/>
</dbReference>
<keyword evidence="4" id="KW-0663">Pyridoxal phosphate</keyword>
<dbReference type="AlphaFoldDB" id="A0AA38BXW0"/>
<comment type="caution">
    <text evidence="6">The sequence shown here is derived from an EMBL/GenBank/DDBJ whole genome shotgun (WGS) entry which is preliminary data.</text>
</comment>
<proteinExistence type="predicted"/>
<dbReference type="Pfam" id="PF08079">
    <property type="entry name" value="Ribosomal_L30_N"/>
    <property type="match status" value="1"/>
</dbReference>
<dbReference type="GO" id="GO:0008483">
    <property type="term" value="F:transaminase activity"/>
    <property type="evidence" value="ECO:0007669"/>
    <property type="project" value="UniProtKB-KW"/>
</dbReference>
<name>A0AA38BXW0_TAXCH</name>
<evidence type="ECO:0000259" key="5">
    <source>
        <dbReference type="Pfam" id="PF08079"/>
    </source>
</evidence>
<evidence type="ECO:0000313" key="7">
    <source>
        <dbReference type="Proteomes" id="UP000824469"/>
    </source>
</evidence>
<feature type="domain" description="Large ribosomal subunit protein uL30 N-terminal eukaryotes" evidence="5">
    <location>
        <begin position="56"/>
        <end position="101"/>
    </location>
</feature>
<protein>
    <recommendedName>
        <fullName evidence="5">Large ribosomal subunit protein uL30 N-terminal eukaryotes domain-containing protein</fullName>
    </recommendedName>
</protein>
<comment type="cofactor">
    <cofactor evidence="1">
        <name>pyridoxal 5'-phosphate</name>
        <dbReference type="ChEBI" id="CHEBI:597326"/>
    </cofactor>
</comment>
<dbReference type="InterPro" id="IPR015421">
    <property type="entry name" value="PyrdxlP-dep_Trfase_major"/>
</dbReference>